<dbReference type="FunFam" id="3.30.565.10:FF:000006">
    <property type="entry name" value="Sensor histidine kinase WalK"/>
    <property type="match status" value="1"/>
</dbReference>
<evidence type="ECO:0000256" key="5">
    <source>
        <dbReference type="ARBA" id="ARBA00022777"/>
    </source>
</evidence>
<dbReference type="PANTHER" id="PTHR43711:SF1">
    <property type="entry name" value="HISTIDINE KINASE 1"/>
    <property type="match status" value="1"/>
</dbReference>
<dbReference type="Pfam" id="PF02518">
    <property type="entry name" value="HATPase_c"/>
    <property type="match status" value="1"/>
</dbReference>
<dbReference type="InterPro" id="IPR003594">
    <property type="entry name" value="HATPase_dom"/>
</dbReference>
<name>A0A4R1RAZ4_9FLAO</name>
<dbReference type="PROSITE" id="PS50110">
    <property type="entry name" value="RESPONSE_REGULATORY"/>
    <property type="match status" value="1"/>
</dbReference>
<dbReference type="OrthoDB" id="9781208at2"/>
<dbReference type="SUPFAM" id="SSF47384">
    <property type="entry name" value="Homodimeric domain of signal transducing histidine kinase"/>
    <property type="match status" value="1"/>
</dbReference>
<reference evidence="11 12" key="1">
    <citation type="submission" date="2019-03" db="EMBL/GenBank/DDBJ databases">
        <title>Genomic Encyclopedia of Type Strains, Phase IV (KMG-IV): sequencing the most valuable type-strain genomes for metagenomic binning, comparative biology and taxonomic classification.</title>
        <authorList>
            <person name="Goeker M."/>
        </authorList>
    </citation>
    <scope>NUCLEOTIDE SEQUENCE [LARGE SCALE GENOMIC DNA]</scope>
    <source>
        <strain evidence="11 12">DSM 18792</strain>
    </source>
</reference>
<accession>A0A4R1RAZ4</accession>
<protein>
    <recommendedName>
        <fullName evidence="2">histidine kinase</fullName>
        <ecNumber evidence="2">2.7.13.3</ecNumber>
    </recommendedName>
</protein>
<dbReference type="InterPro" id="IPR003661">
    <property type="entry name" value="HisK_dim/P_dom"/>
</dbReference>
<gene>
    <name evidence="11" type="ORF">EV196_11135</name>
</gene>
<evidence type="ECO:0000256" key="1">
    <source>
        <dbReference type="ARBA" id="ARBA00000085"/>
    </source>
</evidence>
<feature type="coiled-coil region" evidence="8">
    <location>
        <begin position="134"/>
        <end position="196"/>
    </location>
</feature>
<dbReference type="InterPro" id="IPR011006">
    <property type="entry name" value="CheY-like_superfamily"/>
</dbReference>
<evidence type="ECO:0000313" key="12">
    <source>
        <dbReference type="Proteomes" id="UP000295455"/>
    </source>
</evidence>
<dbReference type="CDD" id="cd16922">
    <property type="entry name" value="HATPase_EvgS-ArcB-TorS-like"/>
    <property type="match status" value="1"/>
</dbReference>
<proteinExistence type="predicted"/>
<keyword evidence="8" id="KW-0175">Coiled coil</keyword>
<evidence type="ECO:0000256" key="3">
    <source>
        <dbReference type="ARBA" id="ARBA00022553"/>
    </source>
</evidence>
<keyword evidence="12" id="KW-1185">Reference proteome</keyword>
<dbReference type="InterPro" id="IPR005467">
    <property type="entry name" value="His_kinase_dom"/>
</dbReference>
<dbReference type="GO" id="GO:0000155">
    <property type="term" value="F:phosphorelay sensor kinase activity"/>
    <property type="evidence" value="ECO:0007669"/>
    <property type="project" value="InterPro"/>
</dbReference>
<feature type="domain" description="Response regulatory" evidence="10">
    <location>
        <begin position="5"/>
        <end position="128"/>
    </location>
</feature>
<dbReference type="RefSeq" id="WP_132219272.1">
    <property type="nucleotide sequence ID" value="NZ_OX156936.1"/>
</dbReference>
<dbReference type="InterPro" id="IPR036890">
    <property type="entry name" value="HATPase_C_sf"/>
</dbReference>
<feature type="domain" description="Histidine kinase" evidence="9">
    <location>
        <begin position="221"/>
        <end position="445"/>
    </location>
</feature>
<feature type="modified residue" description="4-aspartylphosphate" evidence="7">
    <location>
        <position position="62"/>
    </location>
</feature>
<dbReference type="AlphaFoldDB" id="A0A4R1RAZ4"/>
<dbReference type="SUPFAM" id="SSF55874">
    <property type="entry name" value="ATPase domain of HSP90 chaperone/DNA topoisomerase II/histidine kinase"/>
    <property type="match status" value="1"/>
</dbReference>
<dbReference type="PROSITE" id="PS50109">
    <property type="entry name" value="HIS_KIN"/>
    <property type="match status" value="1"/>
</dbReference>
<evidence type="ECO:0000256" key="2">
    <source>
        <dbReference type="ARBA" id="ARBA00012438"/>
    </source>
</evidence>
<dbReference type="SMART" id="SM00448">
    <property type="entry name" value="REC"/>
    <property type="match status" value="1"/>
</dbReference>
<dbReference type="Pfam" id="PF00072">
    <property type="entry name" value="Response_reg"/>
    <property type="match status" value="1"/>
</dbReference>
<evidence type="ECO:0000313" key="11">
    <source>
        <dbReference type="EMBL" id="TCL62839.1"/>
    </source>
</evidence>
<dbReference type="CDD" id="cd00082">
    <property type="entry name" value="HisKA"/>
    <property type="match status" value="1"/>
</dbReference>
<dbReference type="InterPro" id="IPR036097">
    <property type="entry name" value="HisK_dim/P_sf"/>
</dbReference>
<sequence>MKTGVIFCVDDEKIVLNSLKTELKTAFGSKYIIETSESGIEALDAIDDLIDLNYEICAVIADYVMPVMKGDEFLAKLHEKSPNTLNILLTGQATVEGVTNSINYADLYRYISKPWHTNDLILTVKEALKSFQQENQLKIQNKELIELSASLENKVELRTQELKNKNKLLLEKQQEITVQNKELENYRNHLENLVQERTFELTIAKNKAEESDKLKSEFLATMSHELRTPLNSIIGLSGLIDRDSSLDEIIEYVQIINRSGDHLLKLIDDLFKMSLIESGKEKMVLKDINLRVFLNDIHRSMKVHQENSGKNHIEFNLTTPPNSENLIIYTDQLKLTHILINLLKNALKFSESGTINYGFNICNEEESTNVTFFVSDTGIGIDQKNLDLIFKGFTQVNGSYSRKHEGIGIGLTIAKKLVDLLDGKIWVDSVLGKGSVFYFSIPLKNTKNYTIIDNCEDDDKVLKNMSN</sequence>
<evidence type="ECO:0000256" key="8">
    <source>
        <dbReference type="SAM" id="Coils"/>
    </source>
</evidence>
<dbReference type="PANTHER" id="PTHR43711">
    <property type="entry name" value="TWO-COMPONENT HISTIDINE KINASE"/>
    <property type="match status" value="1"/>
</dbReference>
<evidence type="ECO:0000259" key="9">
    <source>
        <dbReference type="PROSITE" id="PS50109"/>
    </source>
</evidence>
<dbReference type="SMART" id="SM00387">
    <property type="entry name" value="HATPase_c"/>
    <property type="match status" value="1"/>
</dbReference>
<comment type="catalytic activity">
    <reaction evidence="1">
        <text>ATP + protein L-histidine = ADP + protein N-phospho-L-histidine.</text>
        <dbReference type="EC" id="2.7.13.3"/>
    </reaction>
</comment>
<dbReference type="SUPFAM" id="SSF52172">
    <property type="entry name" value="CheY-like"/>
    <property type="match status" value="1"/>
</dbReference>
<dbReference type="InterPro" id="IPR050736">
    <property type="entry name" value="Sensor_HK_Regulatory"/>
</dbReference>
<organism evidence="11 12">
    <name type="scientific">Mariniflexile fucanivorans</name>
    <dbReference type="NCBI Taxonomy" id="264023"/>
    <lineage>
        <taxon>Bacteria</taxon>
        <taxon>Pseudomonadati</taxon>
        <taxon>Bacteroidota</taxon>
        <taxon>Flavobacteriia</taxon>
        <taxon>Flavobacteriales</taxon>
        <taxon>Flavobacteriaceae</taxon>
        <taxon>Mariniflexile</taxon>
    </lineage>
</organism>
<dbReference type="Gene3D" id="3.30.565.10">
    <property type="entry name" value="Histidine kinase-like ATPase, C-terminal domain"/>
    <property type="match status" value="1"/>
</dbReference>
<evidence type="ECO:0000256" key="7">
    <source>
        <dbReference type="PROSITE-ProRule" id="PRU00169"/>
    </source>
</evidence>
<keyword evidence="3 7" id="KW-0597">Phosphoprotein</keyword>
<dbReference type="InterPro" id="IPR004358">
    <property type="entry name" value="Sig_transdc_His_kin-like_C"/>
</dbReference>
<dbReference type="SMART" id="SM00388">
    <property type="entry name" value="HisKA"/>
    <property type="match status" value="1"/>
</dbReference>
<dbReference type="Proteomes" id="UP000295455">
    <property type="component" value="Unassembled WGS sequence"/>
</dbReference>
<keyword evidence="4" id="KW-0808">Transferase</keyword>
<keyword evidence="5 11" id="KW-0418">Kinase</keyword>
<keyword evidence="6" id="KW-0902">Two-component regulatory system</keyword>
<dbReference type="PRINTS" id="PR00344">
    <property type="entry name" value="BCTRLSENSOR"/>
</dbReference>
<dbReference type="InterPro" id="IPR001789">
    <property type="entry name" value="Sig_transdc_resp-reg_receiver"/>
</dbReference>
<dbReference type="Gene3D" id="1.10.287.130">
    <property type="match status" value="1"/>
</dbReference>
<evidence type="ECO:0000259" key="10">
    <source>
        <dbReference type="PROSITE" id="PS50110"/>
    </source>
</evidence>
<dbReference type="Gene3D" id="3.40.50.2300">
    <property type="match status" value="1"/>
</dbReference>
<dbReference type="EMBL" id="SLUP01000011">
    <property type="protein sequence ID" value="TCL62839.1"/>
    <property type="molecule type" value="Genomic_DNA"/>
</dbReference>
<evidence type="ECO:0000256" key="6">
    <source>
        <dbReference type="ARBA" id="ARBA00023012"/>
    </source>
</evidence>
<dbReference type="EC" id="2.7.13.3" evidence="2"/>
<dbReference type="Pfam" id="PF00512">
    <property type="entry name" value="HisKA"/>
    <property type="match status" value="1"/>
</dbReference>
<comment type="caution">
    <text evidence="11">The sequence shown here is derived from an EMBL/GenBank/DDBJ whole genome shotgun (WGS) entry which is preliminary data.</text>
</comment>
<evidence type="ECO:0000256" key="4">
    <source>
        <dbReference type="ARBA" id="ARBA00022679"/>
    </source>
</evidence>